<dbReference type="SUPFAM" id="SSF47384">
    <property type="entry name" value="Homodimeric domain of signal transducing histidine kinase"/>
    <property type="match status" value="1"/>
</dbReference>
<evidence type="ECO:0000256" key="1">
    <source>
        <dbReference type="ARBA" id="ARBA00000085"/>
    </source>
</evidence>
<dbReference type="SUPFAM" id="SSF52091">
    <property type="entry name" value="SpoIIaa-like"/>
    <property type="match status" value="1"/>
</dbReference>
<proteinExistence type="predicted"/>
<dbReference type="InterPro" id="IPR003661">
    <property type="entry name" value="HisK_dim/P_dom"/>
</dbReference>
<dbReference type="RefSeq" id="WP_323078564.1">
    <property type="nucleotide sequence ID" value="NZ_CBCSKM010000002.1"/>
</dbReference>
<protein>
    <recommendedName>
        <fullName evidence="2">histidine kinase</fullName>
        <ecNumber evidence="2">2.7.13.3</ecNumber>
    </recommendedName>
</protein>
<feature type="domain" description="STAS" evidence="10">
    <location>
        <begin position="397"/>
        <end position="509"/>
    </location>
</feature>
<evidence type="ECO:0000256" key="3">
    <source>
        <dbReference type="ARBA" id="ARBA00022553"/>
    </source>
</evidence>
<dbReference type="GO" id="GO:0005524">
    <property type="term" value="F:ATP binding"/>
    <property type="evidence" value="ECO:0007669"/>
    <property type="project" value="UniProtKB-KW"/>
</dbReference>
<dbReference type="InterPro" id="IPR004358">
    <property type="entry name" value="Sig_transdc_His_kin-like_C"/>
</dbReference>
<dbReference type="SMART" id="SM00387">
    <property type="entry name" value="HATPase_c"/>
    <property type="match status" value="1"/>
</dbReference>
<organism evidence="11 12">
    <name type="scientific">Paenibacillus phoenicis</name>
    <dbReference type="NCBI Taxonomy" id="554117"/>
    <lineage>
        <taxon>Bacteria</taxon>
        <taxon>Bacillati</taxon>
        <taxon>Bacillota</taxon>
        <taxon>Bacilli</taxon>
        <taxon>Bacillales</taxon>
        <taxon>Paenibacillaceae</taxon>
        <taxon>Paenibacillus</taxon>
    </lineage>
</organism>
<evidence type="ECO:0000259" key="9">
    <source>
        <dbReference type="PROSITE" id="PS50109"/>
    </source>
</evidence>
<keyword evidence="8" id="KW-0902">Two-component regulatory system</keyword>
<dbReference type="InterPro" id="IPR005467">
    <property type="entry name" value="His_kinase_dom"/>
</dbReference>
<dbReference type="PRINTS" id="PR00344">
    <property type="entry name" value="BCTRLSENSOR"/>
</dbReference>
<dbReference type="PANTHER" id="PTHR43065:SF46">
    <property type="entry name" value="C4-DICARBOXYLATE TRANSPORT SENSOR PROTEIN DCTB"/>
    <property type="match status" value="1"/>
</dbReference>
<comment type="caution">
    <text evidence="11">The sequence shown here is derived from an EMBL/GenBank/DDBJ whole genome shotgun (WGS) entry which is preliminary data.</text>
</comment>
<comment type="catalytic activity">
    <reaction evidence="1">
        <text>ATP + protein L-histidine = ADP + protein N-phospho-L-histidine.</text>
        <dbReference type="EC" id="2.7.13.3"/>
    </reaction>
</comment>
<evidence type="ECO:0000256" key="5">
    <source>
        <dbReference type="ARBA" id="ARBA00022741"/>
    </source>
</evidence>
<name>A0ABU5PQ01_9BACL</name>
<evidence type="ECO:0000313" key="11">
    <source>
        <dbReference type="EMBL" id="MEA3572024.1"/>
    </source>
</evidence>
<dbReference type="InterPro" id="IPR036097">
    <property type="entry name" value="HisK_dim/P_sf"/>
</dbReference>
<dbReference type="PANTHER" id="PTHR43065">
    <property type="entry name" value="SENSOR HISTIDINE KINASE"/>
    <property type="match status" value="1"/>
</dbReference>
<dbReference type="Pfam" id="PF01740">
    <property type="entry name" value="STAS"/>
    <property type="match status" value="1"/>
</dbReference>
<dbReference type="EC" id="2.7.13.3" evidence="2"/>
<sequence>MQPSGQEKTKKATQTDDTLSRLASIGQIAAGIAHEVRNPLTAVKGFLQLLQREVSHSYLDFACSELEQAISTLQDLLQVSKPDLEDESCIAINLCSELESLLYLFQDQIYRVQIAKKFRNSDEIIYGKRNQLKKAFFNLLKNAFEAIPNQGTITIEHYRVGDIIYVIISDTGVGVPKEKLQLLGTPFFTTKDEGTGMGLTQVYSTIYQHGGTIDVKSREGIGTTFTIQFQTKMIEQIGAMDLDLQYVKGQSFKEYFLLNQDRFNELFTSETRDTIQLVKDSMYKINVHEIFEKMAKLLVEDRQHELTMLAKELGKNGAQNDFPLVLKLELLQAFRKLYWNFLHNYHKHVELDMEGVFQLGIKTNFMLDHYIFHYFSSYIEYKDELLRSHRETIDELSVPIIPLSSSMAVLPIVGTLDTYRAKRVQERTLNQISSLKIQKIIIDLSGVAFMDTAVVGHLFRIVEGIGLLGCKAIITGIRPEIANTMIELGILFTEKVDTKATLQQALEEYQ</sequence>
<evidence type="ECO:0000256" key="6">
    <source>
        <dbReference type="ARBA" id="ARBA00022777"/>
    </source>
</evidence>
<dbReference type="CDD" id="cd07041">
    <property type="entry name" value="STAS_RsbR_RsbS_like"/>
    <property type="match status" value="1"/>
</dbReference>
<dbReference type="InterPro" id="IPR002645">
    <property type="entry name" value="STAS_dom"/>
</dbReference>
<evidence type="ECO:0000256" key="7">
    <source>
        <dbReference type="ARBA" id="ARBA00022840"/>
    </source>
</evidence>
<keyword evidence="4" id="KW-0808">Transferase</keyword>
<dbReference type="PROSITE" id="PS50801">
    <property type="entry name" value="STAS"/>
    <property type="match status" value="1"/>
</dbReference>
<evidence type="ECO:0000313" key="12">
    <source>
        <dbReference type="Proteomes" id="UP001292216"/>
    </source>
</evidence>
<dbReference type="InterPro" id="IPR036513">
    <property type="entry name" value="STAS_dom_sf"/>
</dbReference>
<reference evidence="11 12" key="1">
    <citation type="submission" date="2023-12" db="EMBL/GenBank/DDBJ databases">
        <title>Whole genome sequencing of Paenibacillus phoenicis isolated from the Phoenix Mars Lander spacecraft assembly facility.</title>
        <authorList>
            <person name="Garcia A."/>
            <person name="Venkateswaran K."/>
        </authorList>
    </citation>
    <scope>NUCLEOTIDE SEQUENCE [LARGE SCALE GENOMIC DNA]</scope>
    <source>
        <strain evidence="11 12">3PO2SA</strain>
    </source>
</reference>
<keyword evidence="5" id="KW-0547">Nucleotide-binding</keyword>
<dbReference type="CDD" id="cd00082">
    <property type="entry name" value="HisKA"/>
    <property type="match status" value="1"/>
</dbReference>
<evidence type="ECO:0000256" key="2">
    <source>
        <dbReference type="ARBA" id="ARBA00012438"/>
    </source>
</evidence>
<accession>A0ABU5PQ01</accession>
<evidence type="ECO:0000256" key="8">
    <source>
        <dbReference type="ARBA" id="ARBA00023012"/>
    </source>
</evidence>
<evidence type="ECO:0000256" key="4">
    <source>
        <dbReference type="ARBA" id="ARBA00022679"/>
    </source>
</evidence>
<dbReference type="Gene3D" id="3.30.750.24">
    <property type="entry name" value="STAS domain"/>
    <property type="match status" value="1"/>
</dbReference>
<dbReference type="Gene3D" id="1.10.287.130">
    <property type="match status" value="1"/>
</dbReference>
<keyword evidence="6" id="KW-0418">Kinase</keyword>
<dbReference type="PROSITE" id="PS50109">
    <property type="entry name" value="HIS_KIN"/>
    <property type="match status" value="1"/>
</dbReference>
<dbReference type="Gene3D" id="3.30.565.10">
    <property type="entry name" value="Histidine kinase-like ATPase, C-terminal domain"/>
    <property type="match status" value="1"/>
</dbReference>
<dbReference type="SMART" id="SM00388">
    <property type="entry name" value="HisKA"/>
    <property type="match status" value="1"/>
</dbReference>
<gene>
    <name evidence="11" type="ORF">U9M73_19040</name>
</gene>
<dbReference type="Pfam" id="PF02518">
    <property type="entry name" value="HATPase_c"/>
    <property type="match status" value="1"/>
</dbReference>
<keyword evidence="3" id="KW-0597">Phosphoprotein</keyword>
<feature type="domain" description="Histidine kinase" evidence="9">
    <location>
        <begin position="31"/>
        <end position="233"/>
    </location>
</feature>
<evidence type="ECO:0000259" key="10">
    <source>
        <dbReference type="PROSITE" id="PS50801"/>
    </source>
</evidence>
<dbReference type="InterPro" id="IPR003594">
    <property type="entry name" value="HATPase_dom"/>
</dbReference>
<dbReference type="Pfam" id="PF00512">
    <property type="entry name" value="HisKA"/>
    <property type="match status" value="1"/>
</dbReference>
<dbReference type="EMBL" id="JAYERP010000001">
    <property type="protein sequence ID" value="MEA3572024.1"/>
    <property type="molecule type" value="Genomic_DNA"/>
</dbReference>
<keyword evidence="12" id="KW-1185">Reference proteome</keyword>
<dbReference type="Proteomes" id="UP001292216">
    <property type="component" value="Unassembled WGS sequence"/>
</dbReference>
<keyword evidence="7 11" id="KW-0067">ATP-binding</keyword>
<dbReference type="InterPro" id="IPR036890">
    <property type="entry name" value="HATPase_C_sf"/>
</dbReference>
<dbReference type="SUPFAM" id="SSF55874">
    <property type="entry name" value="ATPase domain of HSP90 chaperone/DNA topoisomerase II/histidine kinase"/>
    <property type="match status" value="1"/>
</dbReference>